<evidence type="ECO:0000313" key="8">
    <source>
        <dbReference type="Proteomes" id="UP001302494"/>
    </source>
</evidence>
<organism evidence="7 8">
    <name type="scientific">Candidatus Nitrospira neomarina</name>
    <dbReference type="NCBI Taxonomy" id="3020899"/>
    <lineage>
        <taxon>Bacteria</taxon>
        <taxon>Pseudomonadati</taxon>
        <taxon>Nitrospirota</taxon>
        <taxon>Nitrospiria</taxon>
        <taxon>Nitrospirales</taxon>
        <taxon>Nitrospiraceae</taxon>
        <taxon>Nitrospira</taxon>
    </lineage>
</organism>
<proteinExistence type="predicted"/>
<dbReference type="Gene3D" id="1.10.760.10">
    <property type="entry name" value="Cytochrome c-like domain"/>
    <property type="match status" value="2"/>
</dbReference>
<dbReference type="PANTHER" id="PTHR35008">
    <property type="entry name" value="BLL4482 PROTEIN-RELATED"/>
    <property type="match status" value="1"/>
</dbReference>
<dbReference type="GO" id="GO:0020037">
    <property type="term" value="F:heme binding"/>
    <property type="evidence" value="ECO:0007669"/>
    <property type="project" value="InterPro"/>
</dbReference>
<dbReference type="GO" id="GO:0009055">
    <property type="term" value="F:electron transfer activity"/>
    <property type="evidence" value="ECO:0007669"/>
    <property type="project" value="InterPro"/>
</dbReference>
<sequence length="296" mass="32721">MVRTGLSEWRIPVFLLALFIVVLFSPFELAFAGGAEGNSKKATDVIHGDPAAKFLHTGTLPSVDDVPAGPKGEAIRYGFELIVHTQQHVKEYVGNSLTCQNCHLGAGRTPHAAPFVGLHSLYPIYRTKNDKVTTLEMRINSCFRRSMNGKPLPYDSKEMTALVSYMAWLSEGIPVGIEIPERGFPRIEPTRPPDPTQGKKLFTAKCAVCHGLHNEETAVAPHLWGPFSFNNGAGMARMPTLAAFIRQNMPRDQGDTLTKDEAYDLAAFILSQPRPDFPDRIHDYPKGHDPDKAPLF</sequence>
<dbReference type="InterPro" id="IPR051459">
    <property type="entry name" value="Cytochrome_c-type_DH"/>
</dbReference>
<gene>
    <name evidence="7" type="ORF">PQG83_05255</name>
</gene>
<dbReference type="InterPro" id="IPR009056">
    <property type="entry name" value="Cyt_c-like_dom"/>
</dbReference>
<evidence type="ECO:0000256" key="3">
    <source>
        <dbReference type="ARBA" id="ARBA00023004"/>
    </source>
</evidence>
<dbReference type="PANTHER" id="PTHR35008:SF9">
    <property type="entry name" value="CYTOCHROME C DOMAIN-CONTAINING PROTEIN"/>
    <property type="match status" value="1"/>
</dbReference>
<dbReference type="EMBL" id="CP116968">
    <property type="protein sequence ID" value="WNM63161.1"/>
    <property type="molecule type" value="Genomic_DNA"/>
</dbReference>
<dbReference type="GO" id="GO:0046872">
    <property type="term" value="F:metal ion binding"/>
    <property type="evidence" value="ECO:0007669"/>
    <property type="project" value="UniProtKB-KW"/>
</dbReference>
<dbReference type="Proteomes" id="UP001302494">
    <property type="component" value="Chromosome"/>
</dbReference>
<dbReference type="Pfam" id="PF13442">
    <property type="entry name" value="Cytochrome_CBB3"/>
    <property type="match status" value="1"/>
</dbReference>
<feature type="region of interest" description="Disordered" evidence="5">
    <location>
        <begin position="274"/>
        <end position="296"/>
    </location>
</feature>
<feature type="domain" description="Cytochrome c" evidence="6">
    <location>
        <begin position="193"/>
        <end position="273"/>
    </location>
</feature>
<dbReference type="InterPro" id="IPR036909">
    <property type="entry name" value="Cyt_c-like_dom_sf"/>
</dbReference>
<accession>A0AA96GT80</accession>
<evidence type="ECO:0000256" key="2">
    <source>
        <dbReference type="ARBA" id="ARBA00022723"/>
    </source>
</evidence>
<evidence type="ECO:0000313" key="7">
    <source>
        <dbReference type="EMBL" id="WNM63161.1"/>
    </source>
</evidence>
<keyword evidence="2 4" id="KW-0479">Metal-binding</keyword>
<evidence type="ECO:0000256" key="4">
    <source>
        <dbReference type="PROSITE-ProRule" id="PRU00433"/>
    </source>
</evidence>
<keyword evidence="8" id="KW-1185">Reference proteome</keyword>
<dbReference type="Pfam" id="PF21342">
    <property type="entry name" value="SoxA-TsdA_cyt-c"/>
    <property type="match status" value="1"/>
</dbReference>
<evidence type="ECO:0000256" key="1">
    <source>
        <dbReference type="ARBA" id="ARBA00022617"/>
    </source>
</evidence>
<dbReference type="SUPFAM" id="SSF46626">
    <property type="entry name" value="Cytochrome c"/>
    <property type="match status" value="2"/>
</dbReference>
<protein>
    <submittedName>
        <fullName evidence="7">C-type cytochrome</fullName>
    </submittedName>
</protein>
<dbReference type="PROSITE" id="PS51007">
    <property type="entry name" value="CYTC"/>
    <property type="match status" value="1"/>
</dbReference>
<keyword evidence="3 4" id="KW-0408">Iron</keyword>
<dbReference type="KEGG" id="nneo:PQG83_05255"/>
<evidence type="ECO:0000256" key="5">
    <source>
        <dbReference type="SAM" id="MobiDB-lite"/>
    </source>
</evidence>
<reference evidence="7 8" key="1">
    <citation type="submission" date="2023-01" db="EMBL/GenBank/DDBJ databases">
        <title>Cultivation and genomic characterization of new, ubiquitous marine nitrite-oxidizing bacteria from the Nitrospirales.</title>
        <authorList>
            <person name="Mueller A.J."/>
            <person name="Daebeler A."/>
            <person name="Herbold C.W."/>
            <person name="Kirkegaard R.H."/>
            <person name="Daims H."/>
        </authorList>
    </citation>
    <scope>NUCLEOTIDE SEQUENCE [LARGE SCALE GENOMIC DNA]</scope>
    <source>
        <strain evidence="7 8">DK</strain>
    </source>
</reference>
<dbReference type="AlphaFoldDB" id="A0AA96GT80"/>
<evidence type="ECO:0000259" key="6">
    <source>
        <dbReference type="PROSITE" id="PS51007"/>
    </source>
</evidence>
<dbReference type="RefSeq" id="WP_312747552.1">
    <property type="nucleotide sequence ID" value="NZ_CP116968.1"/>
</dbReference>
<feature type="compositionally biased region" description="Basic and acidic residues" evidence="5">
    <location>
        <begin position="276"/>
        <end position="296"/>
    </location>
</feature>
<name>A0AA96GT80_9BACT</name>
<keyword evidence="1 4" id="KW-0349">Heme</keyword>